<dbReference type="RefSeq" id="WP_144262513.1">
    <property type="nucleotide sequence ID" value="NZ_QMDX01000008.1"/>
</dbReference>
<feature type="domain" description="Transcription regulator TrmB N-terminal" evidence="1">
    <location>
        <begin position="12"/>
        <end position="76"/>
    </location>
</feature>
<dbReference type="Gene3D" id="1.10.10.10">
    <property type="entry name" value="Winged helix-like DNA-binding domain superfamily/Winged helix DNA-binding domain"/>
    <property type="match status" value="1"/>
</dbReference>
<evidence type="ECO:0000313" key="3">
    <source>
        <dbReference type="Proteomes" id="UP000319894"/>
    </source>
</evidence>
<name>A0A554N7E6_9EURY</name>
<dbReference type="InterPro" id="IPR036388">
    <property type="entry name" value="WH-like_DNA-bd_sf"/>
</dbReference>
<organism evidence="2 3">
    <name type="scientific">Haloglomus irregulare</name>
    <dbReference type="NCBI Taxonomy" id="2234134"/>
    <lineage>
        <taxon>Archaea</taxon>
        <taxon>Methanobacteriati</taxon>
        <taxon>Methanobacteriota</taxon>
        <taxon>Stenosarchaea group</taxon>
        <taxon>Halobacteria</taxon>
        <taxon>Halobacteriales</taxon>
        <taxon>Natronomonadaceae</taxon>
        <taxon>Haloglomus</taxon>
    </lineage>
</organism>
<dbReference type="Proteomes" id="UP000319894">
    <property type="component" value="Unassembled WGS sequence"/>
</dbReference>
<gene>
    <name evidence="2" type="ORF">DP107_12585</name>
</gene>
<reference evidence="2 3" key="1">
    <citation type="submission" date="2018-06" db="EMBL/GenBank/DDBJ databases">
        <title>Natronomonas sp. F16-60 a new haloarchaeon isolated from a solar saltern of Isla Cristina, Huelva, Spain.</title>
        <authorList>
            <person name="Duran-Viseras A."/>
            <person name="Sanchez-Porro C."/>
            <person name="Ventosa A."/>
        </authorList>
    </citation>
    <scope>NUCLEOTIDE SEQUENCE [LARGE SCALE GENOMIC DNA]</scope>
    <source>
        <strain evidence="2 3">F16-60</strain>
    </source>
</reference>
<evidence type="ECO:0000259" key="1">
    <source>
        <dbReference type="Pfam" id="PF01978"/>
    </source>
</evidence>
<evidence type="ECO:0000313" key="2">
    <source>
        <dbReference type="EMBL" id="TSD13326.1"/>
    </source>
</evidence>
<dbReference type="SUPFAM" id="SSF46785">
    <property type="entry name" value="Winged helix' DNA-binding domain"/>
    <property type="match status" value="1"/>
</dbReference>
<comment type="caution">
    <text evidence="2">The sequence shown here is derived from an EMBL/GenBank/DDBJ whole genome shotgun (WGS) entry which is preliminary data.</text>
</comment>
<dbReference type="InParanoid" id="A0A554N7E6"/>
<dbReference type="PANTHER" id="PTHR34293">
    <property type="entry name" value="HTH-TYPE TRANSCRIPTIONAL REGULATOR TRMBL2"/>
    <property type="match status" value="1"/>
</dbReference>
<dbReference type="InterPro" id="IPR002831">
    <property type="entry name" value="Tscrpt_reg_TrmB_N"/>
</dbReference>
<accession>A0A554N7E6</accession>
<dbReference type="Pfam" id="PF01978">
    <property type="entry name" value="TrmB"/>
    <property type="match status" value="1"/>
</dbReference>
<dbReference type="AlphaFoldDB" id="A0A554N7E6"/>
<dbReference type="OrthoDB" id="30795at2157"/>
<dbReference type="EMBL" id="QMDX01000008">
    <property type="protein sequence ID" value="TSD13326.1"/>
    <property type="molecule type" value="Genomic_DNA"/>
</dbReference>
<dbReference type="PANTHER" id="PTHR34293:SF1">
    <property type="entry name" value="HTH-TYPE TRANSCRIPTIONAL REGULATOR TRMBL2"/>
    <property type="match status" value="1"/>
</dbReference>
<dbReference type="InterPro" id="IPR051797">
    <property type="entry name" value="TrmB-like"/>
</dbReference>
<protein>
    <submittedName>
        <fullName evidence="2">TrmB family transcriptional regulator</fullName>
    </submittedName>
</protein>
<dbReference type="InterPro" id="IPR036390">
    <property type="entry name" value="WH_DNA-bd_sf"/>
</dbReference>
<sequence length="288" mass="32137">MADRDGTDLFDALDLTEYEETALSDLLRLGRTTAPNLAEATGIPKARIYGVLDALADRGFVKIIPGRPKEYQPRSPAEIVDRAKENRRQAYESFADELETTRESFLAEYGPRFDSATENVRPGEELFHVVDVGDPSEAETRRLYHEADREVRVLTKSWEYLDSVAPALSDALDRGVAVRVLFLHPDRLSDENRRIQAGIVERLEAGFPGVAFRFATGSLPWRGTLTDPPADETGTTGADGEAIFLVEEPEVPNHMRQAAITENESFVAGLTRFFDLVWAHESEARRGD</sequence>
<keyword evidence="3" id="KW-1185">Reference proteome</keyword>
<proteinExistence type="predicted"/>